<name>A0A317QCY7_9GAMM</name>
<accession>A0A317QCY7</accession>
<dbReference type="Gene3D" id="3.40.630.30">
    <property type="match status" value="1"/>
</dbReference>
<dbReference type="GO" id="GO:0016747">
    <property type="term" value="F:acyltransferase activity, transferring groups other than amino-acyl groups"/>
    <property type="evidence" value="ECO:0007669"/>
    <property type="project" value="InterPro"/>
</dbReference>
<evidence type="ECO:0000259" key="1">
    <source>
        <dbReference type="Pfam" id="PF00583"/>
    </source>
</evidence>
<dbReference type="AlphaFoldDB" id="A0A317QCY7"/>
<dbReference type="SUPFAM" id="SSF55729">
    <property type="entry name" value="Acyl-CoA N-acyltransferases (Nat)"/>
    <property type="match status" value="1"/>
</dbReference>
<keyword evidence="3" id="KW-1185">Reference proteome</keyword>
<dbReference type="OrthoDB" id="6195612at2"/>
<proteinExistence type="predicted"/>
<feature type="domain" description="N-acetyltransferase" evidence="1">
    <location>
        <begin position="49"/>
        <end position="196"/>
    </location>
</feature>
<reference evidence="2 3" key="1">
    <citation type="submission" date="2018-05" db="EMBL/GenBank/DDBJ databases">
        <title>Freshwater and sediment microbial communities from various areas in North America, analyzing microbe dynamics in response to fracking.</title>
        <authorList>
            <person name="Lamendella R."/>
        </authorList>
    </citation>
    <scope>NUCLEOTIDE SEQUENCE [LARGE SCALE GENOMIC DNA]</scope>
    <source>
        <strain evidence="2 3">125B1</strain>
    </source>
</reference>
<organism evidence="2 3">
    <name type="scientific">Pseudidiomarina maritima</name>
    <dbReference type="NCBI Taxonomy" id="519453"/>
    <lineage>
        <taxon>Bacteria</taxon>
        <taxon>Pseudomonadati</taxon>
        <taxon>Pseudomonadota</taxon>
        <taxon>Gammaproteobacteria</taxon>
        <taxon>Alteromonadales</taxon>
        <taxon>Idiomarinaceae</taxon>
        <taxon>Pseudidiomarina</taxon>
    </lineage>
</organism>
<dbReference type="InterPro" id="IPR000182">
    <property type="entry name" value="GNAT_dom"/>
</dbReference>
<dbReference type="EMBL" id="QGTT01000003">
    <property type="protein sequence ID" value="PWW14344.1"/>
    <property type="molecule type" value="Genomic_DNA"/>
</dbReference>
<dbReference type="InterPro" id="IPR016181">
    <property type="entry name" value="Acyl_CoA_acyltransferase"/>
</dbReference>
<evidence type="ECO:0000313" key="2">
    <source>
        <dbReference type="EMBL" id="PWW14344.1"/>
    </source>
</evidence>
<gene>
    <name evidence="2" type="ORF">DET45_10336</name>
</gene>
<sequence length="230" mass="26102">MNQTYDSDKVNPAQLRDGQLTYLVAEDLKLAASLLYQAYFNDSLLMSLFQADKPDYEKRLRAAIREELTAFWEAKQPMVGVFDGESLIGVACLTQPGKSFGPGRYWHWRLKMLLTAGYVSTKQLIEKETIIQQHIEGDDYHMLAFIAVSPRYQQQGWGDLLVRAAQSMLADEPQSRGIAVYVTQPQHLALFYQHGYQDITELTIGHVVGTLLFQPRAVITETEQEVSRAV</sequence>
<comment type="caution">
    <text evidence="2">The sequence shown here is derived from an EMBL/GenBank/DDBJ whole genome shotgun (WGS) entry which is preliminary data.</text>
</comment>
<keyword evidence="2" id="KW-0808">Transferase</keyword>
<dbReference type="Proteomes" id="UP000246964">
    <property type="component" value="Unassembled WGS sequence"/>
</dbReference>
<dbReference type="RefSeq" id="WP_110075244.1">
    <property type="nucleotide sequence ID" value="NZ_QGTT01000003.1"/>
</dbReference>
<dbReference type="STRING" id="519453.SAMN04488070_0687"/>
<evidence type="ECO:0000313" key="3">
    <source>
        <dbReference type="Proteomes" id="UP000246964"/>
    </source>
</evidence>
<protein>
    <submittedName>
        <fullName evidence="2">Acetyltransferase (GNAT) family protein</fullName>
    </submittedName>
</protein>
<dbReference type="Pfam" id="PF00583">
    <property type="entry name" value="Acetyltransf_1"/>
    <property type="match status" value="1"/>
</dbReference>